<evidence type="ECO:0000256" key="1">
    <source>
        <dbReference type="ARBA" id="ARBA00004651"/>
    </source>
</evidence>
<keyword evidence="10" id="KW-0997">Cell inner membrane</keyword>
<feature type="transmembrane region" description="Helical" evidence="10">
    <location>
        <begin position="313"/>
        <end position="337"/>
    </location>
</feature>
<reference evidence="13 17" key="3">
    <citation type="submission" date="2024-11" db="EMBL/GenBank/DDBJ databases">
        <title>Draft genome sequences of two bacteria associated to sugarcane roots in Colombia.</title>
        <authorList>
            <person name="Pardo-Diaz S."/>
            <person name="Masmela-Mendoza J."/>
            <person name="Delgadillo-Duran P."/>
            <person name="Bautista E.J."/>
            <person name="Rojas-Tapias D.F."/>
        </authorList>
    </citation>
    <scope>NUCLEOTIDE SEQUENCE [LARGE SCALE GENOMIC DNA]</scope>
    <source>
        <strain evidence="13 17">Ap18</strain>
    </source>
</reference>
<feature type="transmembrane region" description="Helical" evidence="10">
    <location>
        <begin position="188"/>
        <end position="208"/>
    </location>
</feature>
<feature type="transmembrane region" description="Helical" evidence="10">
    <location>
        <begin position="229"/>
        <end position="254"/>
    </location>
</feature>
<keyword evidence="10 11" id="KW-0813">Transport</keyword>
<proteinExistence type="inferred from homology"/>
<feature type="transmembrane region" description="Helical" evidence="10">
    <location>
        <begin position="90"/>
        <end position="114"/>
    </location>
</feature>
<dbReference type="PANTHER" id="PTHR47019:SF1">
    <property type="entry name" value="LIPID II FLIPPASE MURJ"/>
    <property type="match status" value="1"/>
</dbReference>
<evidence type="ECO:0000256" key="7">
    <source>
        <dbReference type="ARBA" id="ARBA00023136"/>
    </source>
</evidence>
<evidence type="ECO:0000313" key="15">
    <source>
        <dbReference type="Proteomes" id="UP000027186"/>
    </source>
</evidence>
<dbReference type="OrthoDB" id="9816572at2"/>
<evidence type="ECO:0000256" key="3">
    <source>
        <dbReference type="ARBA" id="ARBA00022692"/>
    </source>
</evidence>
<comment type="function">
    <text evidence="8 10 11">Involved in peptidoglycan biosynthesis. Transports lipid-linked peptidoglycan precursors from the inner to the outer leaflet of the cytoplasmic membrane.</text>
</comment>
<feature type="transmembrane region" description="Helical" evidence="10">
    <location>
        <begin position="479"/>
        <end position="499"/>
    </location>
</feature>
<keyword evidence="7 10" id="KW-0472">Membrane</keyword>
<accession>A0A060DJE8</accession>
<organism evidence="12 15">
    <name type="scientific">Azospirillum argentinense</name>
    <dbReference type="NCBI Taxonomy" id="2970906"/>
    <lineage>
        <taxon>Bacteria</taxon>
        <taxon>Pseudomonadati</taxon>
        <taxon>Pseudomonadota</taxon>
        <taxon>Alphaproteobacteria</taxon>
        <taxon>Rhodospirillales</taxon>
        <taxon>Azospirillaceae</taxon>
        <taxon>Azospirillum</taxon>
    </lineage>
</organism>
<dbReference type="Proteomes" id="UP000027186">
    <property type="component" value="Chromosome"/>
</dbReference>
<evidence type="ECO:0000256" key="6">
    <source>
        <dbReference type="ARBA" id="ARBA00022989"/>
    </source>
</evidence>
<keyword evidence="5 10" id="KW-0573">Peptidoglycan synthesis</keyword>
<dbReference type="InterPro" id="IPR004268">
    <property type="entry name" value="MurJ"/>
</dbReference>
<reference evidence="14 16" key="2">
    <citation type="submission" date="2018-01" db="EMBL/GenBank/DDBJ databases">
        <title>Whole genome sequence of Azospirillum brasilense REC3 isolated from strawberry roots.</title>
        <authorList>
            <person name="Fontana C.A."/>
            <person name="Salazar S.M."/>
            <person name="Bassi D."/>
            <person name="Puglisi E."/>
            <person name="Lovaisa N.C."/>
            <person name="Toffoli L.M."/>
            <person name="Pedraza R."/>
            <person name="Cocconcelli P.S."/>
        </authorList>
    </citation>
    <scope>NUCLEOTIDE SEQUENCE [LARGE SCALE GENOMIC DNA]</scope>
    <source>
        <strain evidence="14 16">REC3</strain>
    </source>
</reference>
<evidence type="ECO:0000256" key="5">
    <source>
        <dbReference type="ARBA" id="ARBA00022984"/>
    </source>
</evidence>
<feature type="transmembrane region" description="Helical" evidence="10">
    <location>
        <begin position="134"/>
        <end position="154"/>
    </location>
</feature>
<dbReference type="EMBL" id="POWG01000013">
    <property type="protein sequence ID" value="PNQ98243.1"/>
    <property type="molecule type" value="Genomic_DNA"/>
</dbReference>
<feature type="transmembrane region" description="Helical" evidence="10">
    <location>
        <begin position="349"/>
        <end position="370"/>
    </location>
</feature>
<accession>A0A2K1G0C6</accession>
<evidence type="ECO:0000313" key="12">
    <source>
        <dbReference type="EMBL" id="AIB13032.1"/>
    </source>
</evidence>
<evidence type="ECO:0000313" key="17">
    <source>
        <dbReference type="Proteomes" id="UP001628281"/>
    </source>
</evidence>
<dbReference type="GO" id="GO:0071555">
    <property type="term" value="P:cell wall organization"/>
    <property type="evidence" value="ECO:0007669"/>
    <property type="project" value="UniProtKB-UniRule"/>
</dbReference>
<dbReference type="PRINTS" id="PR01806">
    <property type="entry name" value="VIRFACTRMVIN"/>
</dbReference>
<evidence type="ECO:0000313" key="14">
    <source>
        <dbReference type="EMBL" id="PNQ98243.1"/>
    </source>
</evidence>
<dbReference type="InterPro" id="IPR051050">
    <property type="entry name" value="Lipid_II_flippase_MurJ/MviN"/>
</dbReference>
<dbReference type="KEGG" id="abq:ABAZ39_13790"/>
<keyword evidence="3 10" id="KW-0812">Transmembrane</keyword>
<dbReference type="Proteomes" id="UP001628281">
    <property type="component" value="Unassembled WGS sequence"/>
</dbReference>
<dbReference type="EMBL" id="CP007793">
    <property type="protein sequence ID" value="AIB13032.1"/>
    <property type="molecule type" value="Genomic_DNA"/>
</dbReference>
<keyword evidence="10 11" id="KW-0961">Cell wall biogenesis/degradation</keyword>
<evidence type="ECO:0000256" key="10">
    <source>
        <dbReference type="HAMAP-Rule" id="MF_02078"/>
    </source>
</evidence>
<feature type="transmembrane region" description="Helical" evidence="10">
    <location>
        <begin position="161"/>
        <end position="182"/>
    </location>
</feature>
<protein>
    <recommendedName>
        <fullName evidence="10">Probable lipid II flippase MurJ</fullName>
    </recommendedName>
</protein>
<keyword evidence="17" id="KW-1185">Reference proteome</keyword>
<keyword evidence="4 10" id="KW-0133">Cell shape</keyword>
<evidence type="ECO:0000256" key="4">
    <source>
        <dbReference type="ARBA" id="ARBA00022960"/>
    </source>
</evidence>
<dbReference type="CDD" id="cd13123">
    <property type="entry name" value="MATE_MurJ_like"/>
    <property type="match status" value="1"/>
</dbReference>
<dbReference type="PIRSF" id="PIRSF002869">
    <property type="entry name" value="MviN"/>
    <property type="match status" value="1"/>
</dbReference>
<dbReference type="NCBIfam" id="TIGR01695">
    <property type="entry name" value="murJ_mviN"/>
    <property type="match status" value="1"/>
</dbReference>
<dbReference type="RefSeq" id="WP_038530099.1">
    <property type="nucleotide sequence ID" value="NZ_CP007793.1"/>
</dbReference>
<feature type="transmembrane region" description="Helical" evidence="10">
    <location>
        <begin position="448"/>
        <end position="467"/>
    </location>
</feature>
<dbReference type="GO" id="GO:0005886">
    <property type="term" value="C:plasma membrane"/>
    <property type="evidence" value="ECO:0007669"/>
    <property type="project" value="UniProtKB-SubCell"/>
</dbReference>
<comment type="subcellular location">
    <subcellularLocation>
        <location evidence="10">Cell inner membrane</location>
        <topology evidence="10">Multi-pass membrane protein</topology>
    </subcellularLocation>
    <subcellularLocation>
        <location evidence="1">Cell membrane</location>
        <topology evidence="1">Multi-pass membrane protein</topology>
    </subcellularLocation>
</comment>
<dbReference type="UniPathway" id="UPA00219"/>
<keyword evidence="6 10" id="KW-1133">Transmembrane helix</keyword>
<feature type="transmembrane region" description="Helical" evidence="10">
    <location>
        <begin position="382"/>
        <end position="402"/>
    </location>
</feature>
<dbReference type="PANTHER" id="PTHR47019">
    <property type="entry name" value="LIPID II FLIPPASE MURJ"/>
    <property type="match status" value="1"/>
</dbReference>
<evidence type="ECO:0000256" key="11">
    <source>
        <dbReference type="PIRNR" id="PIRNR002869"/>
    </source>
</evidence>
<comment type="similarity">
    <text evidence="9 10 11">Belongs to the MurJ/MviN family.</text>
</comment>
<evidence type="ECO:0000313" key="16">
    <source>
        <dbReference type="Proteomes" id="UP000236268"/>
    </source>
</evidence>
<feature type="transmembrane region" description="Helical" evidence="10">
    <location>
        <begin position="408"/>
        <end position="427"/>
    </location>
</feature>
<feature type="transmembrane region" description="Helical" evidence="10">
    <location>
        <begin position="50"/>
        <end position="69"/>
    </location>
</feature>
<evidence type="ECO:0000256" key="8">
    <source>
        <dbReference type="ARBA" id="ARBA00060041"/>
    </source>
</evidence>
<dbReference type="EMBL" id="JBJLSN010000047">
    <property type="protein sequence ID" value="MFL7904368.1"/>
    <property type="molecule type" value="Genomic_DNA"/>
</dbReference>
<evidence type="ECO:0000313" key="13">
    <source>
        <dbReference type="EMBL" id="MFL7904368.1"/>
    </source>
</evidence>
<dbReference type="GO" id="GO:0008360">
    <property type="term" value="P:regulation of cell shape"/>
    <property type="evidence" value="ECO:0007669"/>
    <property type="project" value="UniProtKB-UniRule"/>
</dbReference>
<evidence type="ECO:0000256" key="2">
    <source>
        <dbReference type="ARBA" id="ARBA00022475"/>
    </source>
</evidence>
<evidence type="ECO:0000256" key="9">
    <source>
        <dbReference type="ARBA" id="ARBA00061532"/>
    </source>
</evidence>
<reference evidence="12 15" key="1">
    <citation type="journal article" date="2014" name="Genome Announc.">
        <title>Complete Genome Sequence of the Model Rhizosphere Strain Azospirillum brasilense Az39, Successfully Applied in Agriculture.</title>
        <authorList>
            <person name="Rivera D."/>
            <person name="Revale S."/>
            <person name="Molina R."/>
            <person name="Gualpa J."/>
            <person name="Puente M."/>
            <person name="Maroniche G."/>
            <person name="Paris G."/>
            <person name="Baker D."/>
            <person name="Clavijo B."/>
            <person name="McLay K."/>
            <person name="Spaepen S."/>
            <person name="Perticari A."/>
            <person name="Vazquez M."/>
            <person name="Wisniewski-Dye F."/>
            <person name="Watkins C."/>
            <person name="Martinez-Abarca F."/>
            <person name="Vanderleyden J."/>
            <person name="Cassan F."/>
        </authorList>
    </citation>
    <scope>NUCLEOTIDE SEQUENCE [LARGE SCALE GENOMIC DNA]</scope>
    <source>
        <strain evidence="12 15">Az39</strain>
    </source>
</reference>
<name>A0A060DJE8_9PROT</name>
<keyword evidence="2 10" id="KW-1003">Cell membrane</keyword>
<dbReference type="GO" id="GO:0009252">
    <property type="term" value="P:peptidoglycan biosynthetic process"/>
    <property type="evidence" value="ECO:0007669"/>
    <property type="project" value="UniProtKB-UniRule"/>
</dbReference>
<dbReference type="HAMAP" id="MF_02078">
    <property type="entry name" value="MurJ_MviN"/>
    <property type="match status" value="1"/>
</dbReference>
<feature type="transmembrane region" description="Helical" evidence="10">
    <location>
        <begin position="274"/>
        <end position="292"/>
    </location>
</feature>
<dbReference type="GO" id="GO:0034204">
    <property type="term" value="P:lipid translocation"/>
    <property type="evidence" value="ECO:0007669"/>
    <property type="project" value="TreeGrafter"/>
</dbReference>
<dbReference type="AlphaFoldDB" id="A0A060DJE8"/>
<dbReference type="Pfam" id="PF03023">
    <property type="entry name" value="MurJ"/>
    <property type="match status" value="1"/>
</dbReference>
<comment type="pathway">
    <text evidence="10">Cell wall biogenesis; peptidoglycan biosynthesis.</text>
</comment>
<dbReference type="GO" id="GO:0015648">
    <property type="term" value="F:lipid-linked peptidoglycan transporter activity"/>
    <property type="evidence" value="ECO:0007669"/>
    <property type="project" value="UniProtKB-UniRule"/>
</dbReference>
<dbReference type="Proteomes" id="UP000236268">
    <property type="component" value="Unassembled WGS sequence"/>
</dbReference>
<gene>
    <name evidence="14" type="primary">mviN</name>
    <name evidence="10 13" type="synonym">murJ</name>
    <name evidence="12" type="ORF">ABAZ39_13790</name>
    <name evidence="13" type="ORF">ACJ41P_24790</name>
    <name evidence="14" type="ORF">C1S70_13875</name>
</gene>
<sequence>MSFARAIATVGSLTMLSRLAGFARDILTAAVLGAGPVADAFFVALKLPNFFRRLFAEGAFSVAFVPLFAAELQRNGRAAAVAFAEQALAILLTVLLPFTALAILGMPALMHVLAPGFVDEPAKFALAVDMARLTFPYLTLISLVALLGGVLNALDRFGPFAAAPIAFNLTLIAALLTAPRLGLEPGRAMAAAVTLSGVVQLVWMGWACRAAGVTLRLTAPRLTEGMRRLFRLVGPGAIGAGVMQINLFLNVVLASLLPSGAVSFLYYADRLNQMPLGVIGIAIGTALLPVLARHAAAGDERMVRHYLSRALEFSLLLGLPAAVALGVAGAPIVSVLFERGAFGPAEAQATAWALAAYAIGIPAHVIVKALNAAFFARQDTATPVRVAVVVTVANLALGIALMPVLGHVGIALATGLTAWLNLALLAHALHRRGFLQLDGRFLGRAPRIVAAALGMGAALLAGASALAPGLEAASTLVRFGALALLVGGGVAVFGTLAQLTGATDLADLKGFLRKDTPELEPPVS</sequence>